<evidence type="ECO:0000313" key="2">
    <source>
        <dbReference type="WBParaSite" id="Hba_02481"/>
    </source>
</evidence>
<dbReference type="AlphaFoldDB" id="A0A1I7WCM6"/>
<name>A0A1I7WCM6_HETBA</name>
<evidence type="ECO:0000313" key="1">
    <source>
        <dbReference type="Proteomes" id="UP000095283"/>
    </source>
</evidence>
<proteinExistence type="predicted"/>
<protein>
    <submittedName>
        <fullName evidence="2">40S ribosomal protein S25</fullName>
    </submittedName>
</protein>
<dbReference type="Proteomes" id="UP000095283">
    <property type="component" value="Unplaced"/>
</dbReference>
<accession>A0A1I7WCM6</accession>
<organism evidence="1 2">
    <name type="scientific">Heterorhabditis bacteriophora</name>
    <name type="common">Entomopathogenic nematode worm</name>
    <dbReference type="NCBI Taxonomy" id="37862"/>
    <lineage>
        <taxon>Eukaryota</taxon>
        <taxon>Metazoa</taxon>
        <taxon>Ecdysozoa</taxon>
        <taxon>Nematoda</taxon>
        <taxon>Chromadorea</taxon>
        <taxon>Rhabditida</taxon>
        <taxon>Rhabditina</taxon>
        <taxon>Rhabditomorpha</taxon>
        <taxon>Strongyloidea</taxon>
        <taxon>Heterorhabditidae</taxon>
        <taxon>Heterorhabditis</taxon>
    </lineage>
</organism>
<sequence>MSKLAGATARVIKDAARIRPTRAALTLTPEAVSRVKILLQNKRGAKALKVCDNHRYPFMNVSNTMIFL</sequence>
<reference evidence="2" key="1">
    <citation type="submission" date="2016-11" db="UniProtKB">
        <authorList>
            <consortium name="WormBaseParasite"/>
        </authorList>
    </citation>
    <scope>IDENTIFICATION</scope>
</reference>
<keyword evidence="1" id="KW-1185">Reference proteome</keyword>
<dbReference type="WBParaSite" id="Hba_02481">
    <property type="protein sequence ID" value="Hba_02481"/>
    <property type="gene ID" value="Hba_02481"/>
</dbReference>